<dbReference type="EMBL" id="VGIY01000466">
    <property type="protein sequence ID" value="MBM3318736.1"/>
    <property type="molecule type" value="Genomic_DNA"/>
</dbReference>
<evidence type="ECO:0000256" key="3">
    <source>
        <dbReference type="SAM" id="MobiDB-lite"/>
    </source>
</evidence>
<dbReference type="GO" id="GO:0008654">
    <property type="term" value="P:phospholipid biosynthetic process"/>
    <property type="evidence" value="ECO:0007669"/>
    <property type="project" value="InterPro"/>
</dbReference>
<proteinExistence type="inferred from homology"/>
<dbReference type="InterPro" id="IPR043130">
    <property type="entry name" value="CDP-OH_PTrfase_TM_dom"/>
</dbReference>
<dbReference type="GO" id="GO:0016020">
    <property type="term" value="C:membrane"/>
    <property type="evidence" value="ECO:0007669"/>
    <property type="project" value="InterPro"/>
</dbReference>
<dbReference type="Gene3D" id="1.20.120.1760">
    <property type="match status" value="1"/>
</dbReference>
<feature type="region of interest" description="Disordered" evidence="3">
    <location>
        <begin position="209"/>
        <end position="234"/>
    </location>
</feature>
<keyword evidence="4" id="KW-1133">Transmembrane helix</keyword>
<dbReference type="GO" id="GO:0016780">
    <property type="term" value="F:phosphotransferase activity, for other substituted phosphate groups"/>
    <property type="evidence" value="ECO:0007669"/>
    <property type="project" value="InterPro"/>
</dbReference>
<dbReference type="Pfam" id="PF01066">
    <property type="entry name" value="CDP-OH_P_transf"/>
    <property type="match status" value="1"/>
</dbReference>
<comment type="similarity">
    <text evidence="2">Belongs to the CDP-alcohol phosphatidyltransferase class-I family.</text>
</comment>
<dbReference type="Proteomes" id="UP000748308">
    <property type="component" value="Unassembled WGS sequence"/>
</dbReference>
<comment type="caution">
    <text evidence="5">The sequence shown here is derived from an EMBL/GenBank/DDBJ whole genome shotgun (WGS) entry which is preliminary data.</text>
</comment>
<reference evidence="5" key="1">
    <citation type="submission" date="2019-03" db="EMBL/GenBank/DDBJ databases">
        <title>Lake Tanganyika Metagenome-Assembled Genomes (MAGs).</title>
        <authorList>
            <person name="Tran P."/>
        </authorList>
    </citation>
    <scope>NUCLEOTIDE SEQUENCE</scope>
    <source>
        <strain evidence="5">M_DeepCast_400m_m2_100</strain>
    </source>
</reference>
<evidence type="ECO:0000313" key="6">
    <source>
        <dbReference type="Proteomes" id="UP000748308"/>
    </source>
</evidence>
<evidence type="ECO:0000256" key="1">
    <source>
        <dbReference type="ARBA" id="ARBA00022679"/>
    </source>
</evidence>
<dbReference type="AlphaFoldDB" id="A0A938BSF5"/>
<keyword evidence="1 2" id="KW-0808">Transferase</keyword>
<dbReference type="PROSITE" id="PS00379">
    <property type="entry name" value="CDP_ALCOHOL_P_TRANSF"/>
    <property type="match status" value="1"/>
</dbReference>
<dbReference type="InterPro" id="IPR000462">
    <property type="entry name" value="CDP-OH_P_trans"/>
</dbReference>
<sequence>MWRTKPTDRFVLRWIKLRLSAPLTLRLAPISRLSPLHLTAAAAFLGCLAGLLFALGRAWQAGCVAALAQILDGADGQLARLRNTASAAGAFRDSLLDRYADGAMLGGLAIFVIREPLFGPSWLWAPAGLLALVGSSQISYASARAQALGLDLGPPTLASKGTRMSVMILAAWASLLWRGAPAIALLYLALHTTAETARRLAIVSRGDRRAAARPGEGPSAEGELPAGAPREGSA</sequence>
<gene>
    <name evidence="5" type="ORF">FJY75_12870</name>
</gene>
<protein>
    <submittedName>
        <fullName evidence="5">CDP-alcohol phosphatidyltransferase family protein</fullName>
    </submittedName>
</protein>
<organism evidence="5 6">
    <name type="scientific">Eiseniibacteriota bacterium</name>
    <dbReference type="NCBI Taxonomy" id="2212470"/>
    <lineage>
        <taxon>Bacteria</taxon>
        <taxon>Candidatus Eiseniibacteriota</taxon>
    </lineage>
</organism>
<evidence type="ECO:0000256" key="2">
    <source>
        <dbReference type="RuleBase" id="RU003750"/>
    </source>
</evidence>
<evidence type="ECO:0000313" key="5">
    <source>
        <dbReference type="EMBL" id="MBM3318736.1"/>
    </source>
</evidence>
<feature type="transmembrane region" description="Helical" evidence="4">
    <location>
        <begin position="164"/>
        <end position="190"/>
    </location>
</feature>
<name>A0A938BSF5_UNCEI</name>
<keyword evidence="4" id="KW-0812">Transmembrane</keyword>
<dbReference type="InterPro" id="IPR048254">
    <property type="entry name" value="CDP_ALCOHOL_P_TRANSF_CS"/>
</dbReference>
<accession>A0A938BSF5</accession>
<keyword evidence="4" id="KW-0472">Membrane</keyword>
<evidence type="ECO:0000256" key="4">
    <source>
        <dbReference type="SAM" id="Phobius"/>
    </source>
</evidence>